<dbReference type="AlphaFoldDB" id="A0A212JY38"/>
<sequence length="50" mass="5808">MICYVCSYRFESATASNQQFFEVLTACNSKNHEDKTLPQSQYLTKNVKHC</sequence>
<accession>A0A212JY38</accession>
<protein>
    <submittedName>
        <fullName evidence="1">Uncharacterized protein</fullName>
    </submittedName>
</protein>
<proteinExistence type="predicted"/>
<gene>
    <name evidence="1" type="ORF">KM92DES2_11903</name>
</gene>
<evidence type="ECO:0000313" key="1">
    <source>
        <dbReference type="EMBL" id="SBW04272.1"/>
    </source>
</evidence>
<reference evidence="1" key="1">
    <citation type="submission" date="2016-04" db="EMBL/GenBank/DDBJ databases">
        <authorList>
            <person name="Evans L.H."/>
            <person name="Alamgir A."/>
            <person name="Owens N."/>
            <person name="Weber N.D."/>
            <person name="Virtaneva K."/>
            <person name="Barbian K."/>
            <person name="Babar A."/>
            <person name="Rosenke K."/>
        </authorList>
    </citation>
    <scope>NUCLEOTIDE SEQUENCE</scope>
    <source>
        <strain evidence="1">92-2</strain>
    </source>
</reference>
<organism evidence="1">
    <name type="scientific">uncultured Desulfovibrio sp</name>
    <dbReference type="NCBI Taxonomy" id="167968"/>
    <lineage>
        <taxon>Bacteria</taxon>
        <taxon>Pseudomonadati</taxon>
        <taxon>Thermodesulfobacteriota</taxon>
        <taxon>Desulfovibrionia</taxon>
        <taxon>Desulfovibrionales</taxon>
        <taxon>Desulfovibrionaceae</taxon>
        <taxon>Desulfovibrio</taxon>
        <taxon>environmental samples</taxon>
    </lineage>
</organism>
<dbReference type="EMBL" id="FLUP01000001">
    <property type="protein sequence ID" value="SBW04272.1"/>
    <property type="molecule type" value="Genomic_DNA"/>
</dbReference>
<name>A0A212JY38_9BACT</name>